<dbReference type="EMBL" id="JAINUG010000033">
    <property type="protein sequence ID" value="KAJ8408902.1"/>
    <property type="molecule type" value="Genomic_DNA"/>
</dbReference>
<accession>A0AAD7SU71</accession>
<gene>
    <name evidence="2" type="ORF">AAFF_G00247200</name>
</gene>
<feature type="compositionally biased region" description="Basic and acidic residues" evidence="1">
    <location>
        <begin position="96"/>
        <end position="106"/>
    </location>
</feature>
<sequence length="142" mass="14901">MQGRGSWDLCGLITQQPMVLLAAGPALGRVPLAVCERGSRMIVFGEPGARGWRDMHHSGVTRAKMLSHEPGKAAARSAHTPRIPSGSSAVALAHRSGGESRGQGEGRLQRVCSMTVSSNAAKILSAPLHPHLSTTGRVQCGY</sequence>
<reference evidence="2" key="1">
    <citation type="journal article" date="2023" name="Science">
        <title>Genome structures resolve the early diversification of teleost fishes.</title>
        <authorList>
            <person name="Parey E."/>
            <person name="Louis A."/>
            <person name="Montfort J."/>
            <person name="Bouchez O."/>
            <person name="Roques C."/>
            <person name="Iampietro C."/>
            <person name="Lluch J."/>
            <person name="Castinel A."/>
            <person name="Donnadieu C."/>
            <person name="Desvignes T."/>
            <person name="Floi Bucao C."/>
            <person name="Jouanno E."/>
            <person name="Wen M."/>
            <person name="Mejri S."/>
            <person name="Dirks R."/>
            <person name="Jansen H."/>
            <person name="Henkel C."/>
            <person name="Chen W.J."/>
            <person name="Zahm M."/>
            <person name="Cabau C."/>
            <person name="Klopp C."/>
            <person name="Thompson A.W."/>
            <person name="Robinson-Rechavi M."/>
            <person name="Braasch I."/>
            <person name="Lecointre G."/>
            <person name="Bobe J."/>
            <person name="Postlethwait J.H."/>
            <person name="Berthelot C."/>
            <person name="Roest Crollius H."/>
            <person name="Guiguen Y."/>
        </authorList>
    </citation>
    <scope>NUCLEOTIDE SEQUENCE</scope>
    <source>
        <strain evidence="2">NC1722</strain>
    </source>
</reference>
<dbReference type="Proteomes" id="UP001221898">
    <property type="component" value="Unassembled WGS sequence"/>
</dbReference>
<evidence type="ECO:0000313" key="3">
    <source>
        <dbReference type="Proteomes" id="UP001221898"/>
    </source>
</evidence>
<dbReference type="AlphaFoldDB" id="A0AAD7SU71"/>
<evidence type="ECO:0000256" key="1">
    <source>
        <dbReference type="SAM" id="MobiDB-lite"/>
    </source>
</evidence>
<comment type="caution">
    <text evidence="2">The sequence shown here is derived from an EMBL/GenBank/DDBJ whole genome shotgun (WGS) entry which is preliminary data.</text>
</comment>
<feature type="region of interest" description="Disordered" evidence="1">
    <location>
        <begin position="74"/>
        <end position="106"/>
    </location>
</feature>
<evidence type="ECO:0000313" key="2">
    <source>
        <dbReference type="EMBL" id="KAJ8408902.1"/>
    </source>
</evidence>
<organism evidence="2 3">
    <name type="scientific">Aldrovandia affinis</name>
    <dbReference type="NCBI Taxonomy" id="143900"/>
    <lineage>
        <taxon>Eukaryota</taxon>
        <taxon>Metazoa</taxon>
        <taxon>Chordata</taxon>
        <taxon>Craniata</taxon>
        <taxon>Vertebrata</taxon>
        <taxon>Euteleostomi</taxon>
        <taxon>Actinopterygii</taxon>
        <taxon>Neopterygii</taxon>
        <taxon>Teleostei</taxon>
        <taxon>Notacanthiformes</taxon>
        <taxon>Halosauridae</taxon>
        <taxon>Aldrovandia</taxon>
    </lineage>
</organism>
<protein>
    <submittedName>
        <fullName evidence="2">Uncharacterized protein</fullName>
    </submittedName>
</protein>
<keyword evidence="3" id="KW-1185">Reference proteome</keyword>
<proteinExistence type="predicted"/>
<name>A0AAD7SU71_9TELE</name>